<feature type="region of interest" description="Disordered" evidence="1">
    <location>
        <begin position="19"/>
        <end position="43"/>
    </location>
</feature>
<evidence type="ECO:0000313" key="3">
    <source>
        <dbReference type="RefSeq" id="XP_010858252.1"/>
    </source>
</evidence>
<name>A0A6P3J3K2_BISBB</name>
<proteinExistence type="predicted"/>
<sequence>MALLLQQFKENLQESVYRTKNGKQPRTSTKRKLSDDLCPVEPKKTKRSGEMRAFNKVLAHFVAMCDTNMPFVGLRLEVIFWNNFGYPKSNVLNALLKLHEFH</sequence>
<evidence type="ECO:0000256" key="1">
    <source>
        <dbReference type="SAM" id="MobiDB-lite"/>
    </source>
</evidence>
<accession>A0A6P3J3K2</accession>
<dbReference type="GeneID" id="105003027"/>
<dbReference type="KEGG" id="bbis:105003027"/>
<evidence type="ECO:0000313" key="2">
    <source>
        <dbReference type="Proteomes" id="UP000515208"/>
    </source>
</evidence>
<dbReference type="Proteomes" id="UP000515208">
    <property type="component" value="Unplaced"/>
</dbReference>
<organism evidence="2 3">
    <name type="scientific">Bison bison bison</name>
    <name type="common">North American plains bison</name>
    <dbReference type="NCBI Taxonomy" id="43346"/>
    <lineage>
        <taxon>Eukaryota</taxon>
        <taxon>Metazoa</taxon>
        <taxon>Chordata</taxon>
        <taxon>Craniata</taxon>
        <taxon>Vertebrata</taxon>
        <taxon>Euteleostomi</taxon>
        <taxon>Mammalia</taxon>
        <taxon>Eutheria</taxon>
        <taxon>Laurasiatheria</taxon>
        <taxon>Artiodactyla</taxon>
        <taxon>Ruminantia</taxon>
        <taxon>Pecora</taxon>
        <taxon>Bovidae</taxon>
        <taxon>Bovinae</taxon>
        <taxon>Bison</taxon>
    </lineage>
</organism>
<dbReference type="AlphaFoldDB" id="A0A6P3J3K2"/>
<keyword evidence="2" id="KW-1185">Reference proteome</keyword>
<feature type="compositionally biased region" description="Basic residues" evidence="1">
    <location>
        <begin position="20"/>
        <end position="31"/>
    </location>
</feature>
<reference evidence="3" key="1">
    <citation type="submission" date="2025-08" db="UniProtKB">
        <authorList>
            <consortium name="RefSeq"/>
        </authorList>
    </citation>
    <scope>IDENTIFICATION</scope>
    <source>
        <tissue evidence="3">Blood</tissue>
    </source>
</reference>
<gene>
    <name evidence="3" type="primary">LOC105003027</name>
</gene>
<protein>
    <submittedName>
        <fullName evidence="3">Mediator of RNA polymerase II transcription subunit 14-like</fullName>
    </submittedName>
</protein>
<dbReference type="RefSeq" id="XP_010858252.1">
    <property type="nucleotide sequence ID" value="XM_010859950.1"/>
</dbReference>